<dbReference type="Pfam" id="PF01208">
    <property type="entry name" value="URO-D"/>
    <property type="match status" value="1"/>
</dbReference>
<feature type="binding site" evidence="7">
    <location>
        <position position="326"/>
    </location>
    <ligand>
        <name>substrate</name>
    </ligand>
</feature>
<evidence type="ECO:0000313" key="13">
    <source>
        <dbReference type="Proteomes" id="UP001597102"/>
    </source>
</evidence>
<dbReference type="CDD" id="cd00717">
    <property type="entry name" value="URO-D"/>
    <property type="match status" value="1"/>
</dbReference>
<feature type="domain" description="Uroporphyrinogen decarboxylase (URO-D)" evidence="11">
    <location>
        <begin position="143"/>
        <end position="159"/>
    </location>
</feature>
<comment type="caution">
    <text evidence="12">The sequence shown here is derived from an EMBL/GenBank/DDBJ whole genome shotgun (WGS) entry which is preliminary data.</text>
</comment>
<dbReference type="PANTHER" id="PTHR21091">
    <property type="entry name" value="METHYLTETRAHYDROFOLATE:HOMOCYSTEINE METHYLTRANSFERASE RELATED"/>
    <property type="match status" value="1"/>
</dbReference>
<keyword evidence="4 7" id="KW-0210">Decarboxylase</keyword>
<comment type="subcellular location">
    <subcellularLocation>
        <location evidence="7">Cytoplasm</location>
    </subcellularLocation>
</comment>
<evidence type="ECO:0000259" key="11">
    <source>
        <dbReference type="PROSITE" id="PS00907"/>
    </source>
</evidence>
<dbReference type="SUPFAM" id="SSF51726">
    <property type="entry name" value="UROD/MetE-like"/>
    <property type="match status" value="1"/>
</dbReference>
<name>A0ABW3J5U4_9HYPH</name>
<evidence type="ECO:0000256" key="5">
    <source>
        <dbReference type="ARBA" id="ARBA00023239"/>
    </source>
</evidence>
<evidence type="ECO:0000256" key="2">
    <source>
        <dbReference type="ARBA" id="ARBA00009935"/>
    </source>
</evidence>
<keyword evidence="13" id="KW-1185">Reference proteome</keyword>
<comment type="catalytic activity">
    <reaction evidence="7 8">
        <text>uroporphyrinogen III + 4 H(+) = coproporphyrinogen III + 4 CO2</text>
        <dbReference type="Rhea" id="RHEA:19865"/>
        <dbReference type="ChEBI" id="CHEBI:15378"/>
        <dbReference type="ChEBI" id="CHEBI:16526"/>
        <dbReference type="ChEBI" id="CHEBI:57308"/>
        <dbReference type="ChEBI" id="CHEBI:57309"/>
        <dbReference type="EC" id="4.1.1.37"/>
    </reaction>
</comment>
<dbReference type="PROSITE" id="PS00907">
    <property type="entry name" value="UROD_2"/>
    <property type="match status" value="1"/>
</dbReference>
<evidence type="ECO:0000256" key="7">
    <source>
        <dbReference type="HAMAP-Rule" id="MF_00218"/>
    </source>
</evidence>
<dbReference type="RefSeq" id="WP_379084737.1">
    <property type="nucleotide sequence ID" value="NZ_JBHTJO010000001.1"/>
</dbReference>
<protein>
    <recommendedName>
        <fullName evidence="3 7">Uroporphyrinogen decarboxylase</fullName>
        <shortName evidence="7">UPD</shortName>
        <shortName evidence="7">URO-D</shortName>
        <ecNumber evidence="3 7">4.1.1.37</ecNumber>
    </recommendedName>
</protein>
<dbReference type="NCBIfam" id="TIGR01464">
    <property type="entry name" value="hemE"/>
    <property type="match status" value="1"/>
</dbReference>
<dbReference type="Proteomes" id="UP001597102">
    <property type="component" value="Unassembled WGS sequence"/>
</dbReference>
<dbReference type="GO" id="GO:0004853">
    <property type="term" value="F:uroporphyrinogen decarboxylase activity"/>
    <property type="evidence" value="ECO:0007669"/>
    <property type="project" value="UniProtKB-EC"/>
</dbReference>
<evidence type="ECO:0000256" key="6">
    <source>
        <dbReference type="ARBA" id="ARBA00023244"/>
    </source>
</evidence>
<reference evidence="13" key="1">
    <citation type="journal article" date="2019" name="Int. J. Syst. Evol. Microbiol.">
        <title>The Global Catalogue of Microorganisms (GCM) 10K type strain sequencing project: providing services to taxonomists for standard genome sequencing and annotation.</title>
        <authorList>
            <consortium name="The Broad Institute Genomics Platform"/>
            <consortium name="The Broad Institute Genome Sequencing Center for Infectious Disease"/>
            <person name="Wu L."/>
            <person name="Ma J."/>
        </authorList>
    </citation>
    <scope>NUCLEOTIDE SEQUENCE [LARGE SCALE GENOMIC DNA]</scope>
    <source>
        <strain evidence="13">CCUG 61697</strain>
    </source>
</reference>
<feature type="site" description="Transition state stabilizer" evidence="7">
    <location>
        <position position="79"/>
    </location>
</feature>
<feature type="binding site" evidence="7">
    <location>
        <position position="79"/>
    </location>
    <ligand>
        <name>substrate</name>
    </ligand>
</feature>
<keyword evidence="7" id="KW-0963">Cytoplasm</keyword>
<dbReference type="PANTHER" id="PTHR21091:SF169">
    <property type="entry name" value="UROPORPHYRINOGEN DECARBOXYLASE"/>
    <property type="match status" value="1"/>
</dbReference>
<comment type="subunit">
    <text evidence="7">Homodimer.</text>
</comment>
<comment type="similarity">
    <text evidence="2 7 9">Belongs to the uroporphyrinogen decarboxylase family.</text>
</comment>
<evidence type="ECO:0000256" key="1">
    <source>
        <dbReference type="ARBA" id="ARBA00004804"/>
    </source>
</evidence>
<organism evidence="12 13">
    <name type="scientific">Methyloligella solikamskensis</name>
    <dbReference type="NCBI Taxonomy" id="1177756"/>
    <lineage>
        <taxon>Bacteria</taxon>
        <taxon>Pseudomonadati</taxon>
        <taxon>Pseudomonadota</taxon>
        <taxon>Alphaproteobacteria</taxon>
        <taxon>Hyphomicrobiales</taxon>
        <taxon>Hyphomicrobiaceae</taxon>
        <taxon>Methyloligella</taxon>
    </lineage>
</organism>
<evidence type="ECO:0000259" key="10">
    <source>
        <dbReference type="PROSITE" id="PS00906"/>
    </source>
</evidence>
<comment type="pathway">
    <text evidence="1 7 8">Porphyrin-containing compound metabolism; protoporphyrin-IX biosynthesis; coproporphyrinogen-III from 5-aminolevulinate: step 4/4.</text>
</comment>
<evidence type="ECO:0000313" key="12">
    <source>
        <dbReference type="EMBL" id="MFD0985793.1"/>
    </source>
</evidence>
<keyword evidence="5 7" id="KW-0456">Lyase</keyword>
<accession>A0ABW3J5U4</accession>
<evidence type="ECO:0000256" key="8">
    <source>
        <dbReference type="RuleBase" id="RU000554"/>
    </source>
</evidence>
<comment type="function">
    <text evidence="7">Catalyzes the decarboxylation of four acetate groups of uroporphyrinogen-III to yield coproporphyrinogen-III.</text>
</comment>
<dbReference type="HAMAP" id="MF_00218">
    <property type="entry name" value="URO_D"/>
    <property type="match status" value="1"/>
</dbReference>
<gene>
    <name evidence="7 12" type="primary">hemE</name>
    <name evidence="12" type="ORF">ACFQ2F_01630</name>
</gene>
<dbReference type="PROSITE" id="PS00906">
    <property type="entry name" value="UROD_1"/>
    <property type="match status" value="1"/>
</dbReference>
<dbReference type="EC" id="4.1.1.37" evidence="3 7"/>
<comment type="caution">
    <text evidence="7">Lacks conserved residue(s) required for the propagation of feature annotation.</text>
</comment>
<feature type="binding site" evidence="7">
    <location>
        <position position="155"/>
    </location>
    <ligand>
        <name>substrate</name>
    </ligand>
</feature>
<evidence type="ECO:0000256" key="4">
    <source>
        <dbReference type="ARBA" id="ARBA00022793"/>
    </source>
</evidence>
<dbReference type="InterPro" id="IPR006361">
    <property type="entry name" value="Uroporphyrinogen_deCO2ase_HemE"/>
</dbReference>
<dbReference type="Gene3D" id="3.20.20.210">
    <property type="match status" value="1"/>
</dbReference>
<evidence type="ECO:0000256" key="3">
    <source>
        <dbReference type="ARBA" id="ARBA00012288"/>
    </source>
</evidence>
<feature type="domain" description="Uroporphyrinogen decarboxylase (URO-D)" evidence="10">
    <location>
        <begin position="24"/>
        <end position="33"/>
    </location>
</feature>
<feature type="binding site" evidence="7">
    <location>
        <position position="210"/>
    </location>
    <ligand>
        <name>substrate</name>
    </ligand>
</feature>
<keyword evidence="6 7" id="KW-0627">Porphyrin biosynthesis</keyword>
<feature type="binding site" evidence="7">
    <location>
        <begin position="29"/>
        <end position="33"/>
    </location>
    <ligand>
        <name>substrate</name>
    </ligand>
</feature>
<dbReference type="EMBL" id="JBHTJO010000001">
    <property type="protein sequence ID" value="MFD0985793.1"/>
    <property type="molecule type" value="Genomic_DNA"/>
</dbReference>
<evidence type="ECO:0000256" key="9">
    <source>
        <dbReference type="RuleBase" id="RU004169"/>
    </source>
</evidence>
<sequence length="347" mass="37690">MSDTLSTNNRLLRTLQGEITETPPLWLMRQAGRYLPEYREIRASVGSFLELCGTPELAAEVTLQPLRRFDLDAAIIFSDILIVPFAMGQQVEFVKGEGPKLDPLTDGKAIATLERAATSEVFAPVYEALRRVRAELNPETALIGFCGAPWTVATYMIAGGGSKDQAEARALAYTDPQAFAGLIDLLVEVSAEYLINQVKAGAQVLQIFDSWSGSLAEDEFARWSIAATKSLVAKVKAEAPEVPIIGFPKGSGPSAIPYARKTGIDAIGCDTSLPLRFIADNLQNLLPVQGNLDPVLLMAGGEHLDRRVKEILEILGDRPFIFNLGHGILPQTPPEHVSRLVSLVRSK</sequence>
<dbReference type="InterPro" id="IPR038071">
    <property type="entry name" value="UROD/MetE-like_sf"/>
</dbReference>
<proteinExistence type="inferred from homology"/>
<dbReference type="InterPro" id="IPR000257">
    <property type="entry name" value="Uroporphyrinogen_deCOase"/>
</dbReference>